<keyword evidence="1" id="KW-1133">Transmembrane helix</keyword>
<protein>
    <submittedName>
        <fullName evidence="2">DUF6526 family protein</fullName>
    </submittedName>
</protein>
<evidence type="ECO:0000313" key="2">
    <source>
        <dbReference type="EMBL" id="MDN4075119.1"/>
    </source>
</evidence>
<dbReference type="RefSeq" id="WP_290401229.1">
    <property type="nucleotide sequence ID" value="NZ_JAUHLN010000004.1"/>
</dbReference>
<keyword evidence="3" id="KW-1185">Reference proteome</keyword>
<feature type="transmembrane region" description="Helical" evidence="1">
    <location>
        <begin position="42"/>
        <end position="65"/>
    </location>
</feature>
<comment type="caution">
    <text evidence="2">The sequence shown here is derived from an EMBL/GenBank/DDBJ whole genome shotgun (WGS) entry which is preliminary data.</text>
</comment>
<reference evidence="2" key="1">
    <citation type="submission" date="2023-06" db="EMBL/GenBank/DDBJ databases">
        <title>Draft Genome Sequences of Representative Paenibacillus Polymyxa, Bacillus cereus, Fictibacillus sp., and Brevibacillus agri Strains Isolated from Amazonian Dark Earth.</title>
        <authorList>
            <person name="Pellegrinetti T.A."/>
            <person name="Cunha I.C.M."/>
            <person name="Chaves M.G."/>
            <person name="Freitas A.S."/>
            <person name="Silva A.V.R."/>
            <person name="Tsai S.M."/>
            <person name="Mendes L.W."/>
        </authorList>
    </citation>
    <scope>NUCLEOTIDE SEQUENCE</scope>
    <source>
        <strain evidence="2">CENA-BCM004</strain>
    </source>
</reference>
<name>A0ABT8EB20_9BACL</name>
<dbReference type="Pfam" id="PF20136">
    <property type="entry name" value="DUF6526"/>
    <property type="match status" value="1"/>
</dbReference>
<feature type="transmembrane region" description="Helical" evidence="1">
    <location>
        <begin position="15"/>
        <end position="36"/>
    </location>
</feature>
<dbReference type="InterPro" id="IPR045385">
    <property type="entry name" value="DUF6526"/>
</dbReference>
<keyword evidence="1" id="KW-0472">Membrane</keyword>
<gene>
    <name evidence="2" type="ORF">QYF49_19295</name>
</gene>
<dbReference type="EMBL" id="JAUHLN010000004">
    <property type="protein sequence ID" value="MDN4075119.1"/>
    <property type="molecule type" value="Genomic_DNA"/>
</dbReference>
<dbReference type="Proteomes" id="UP001168694">
    <property type="component" value="Unassembled WGS sequence"/>
</dbReference>
<sequence>MENQNFKNHTRVDPLFHYVLTLFVLGTLVTSLVYFFREWSDGGSVLLACVLFLAAGSILILYVLVRMYALKAQDRAIRAEENLRHFVLTGKLMDSRLSTGQIVALRFAGNKEMPALSQRAAEEGMNSKEIKQSINDWRGDYYRI</sequence>
<evidence type="ECO:0000256" key="1">
    <source>
        <dbReference type="SAM" id="Phobius"/>
    </source>
</evidence>
<proteinExistence type="predicted"/>
<evidence type="ECO:0000313" key="3">
    <source>
        <dbReference type="Proteomes" id="UP001168694"/>
    </source>
</evidence>
<accession>A0ABT8EB20</accession>
<organism evidence="2 3">
    <name type="scientific">Fictibacillus terranigra</name>
    <dbReference type="NCBI Taxonomy" id="3058424"/>
    <lineage>
        <taxon>Bacteria</taxon>
        <taxon>Bacillati</taxon>
        <taxon>Bacillota</taxon>
        <taxon>Bacilli</taxon>
        <taxon>Bacillales</taxon>
        <taxon>Fictibacillaceae</taxon>
        <taxon>Fictibacillus</taxon>
    </lineage>
</organism>
<keyword evidence="1" id="KW-0812">Transmembrane</keyword>